<dbReference type="PANTHER" id="PTHR31194">
    <property type="entry name" value="SHN SHINE , DNA BINDING / TRANSCRIPTION FACTOR"/>
    <property type="match status" value="1"/>
</dbReference>
<dbReference type="Gene3D" id="3.30.730.10">
    <property type="entry name" value="AP2/ERF domain"/>
    <property type="match status" value="1"/>
</dbReference>
<reference evidence="8" key="1">
    <citation type="submission" date="2022-05" db="EMBL/GenBank/DDBJ databases">
        <title>The Musa troglodytarum L. genome provides insights into the mechanism of non-climacteric behaviour and enrichment of carotenoids.</title>
        <authorList>
            <person name="Wang J."/>
        </authorList>
    </citation>
    <scope>NUCLEOTIDE SEQUENCE</scope>
    <source>
        <tissue evidence="8">Leaf</tissue>
    </source>
</reference>
<keyword evidence="4" id="KW-0804">Transcription</keyword>
<name>A0A9E7GC61_9LILI</name>
<dbReference type="GO" id="GO:0005634">
    <property type="term" value="C:nucleus"/>
    <property type="evidence" value="ECO:0007669"/>
    <property type="project" value="UniProtKB-SubCell"/>
</dbReference>
<sequence>MDPAEAAGGIERKKAAVAGGSGRRNRIVRVCFDDADATESSSGEEEPGARRRVKRYVHEFKIEMARARRPRAAEVEGGERGKRGFRGVRRRPWGRWAAEIRDPHRRKRLWLGTFDTAEEAAMVYDTAALRLKGAKAVTNFPTAKAVGEEEEEEERASPTSVLRYGDDREAAFGYTFDGGTEALVLGADASPLFTAEFYWPRPRSSEVEFGDLDANDFSGREE</sequence>
<evidence type="ECO:0000256" key="2">
    <source>
        <dbReference type="ARBA" id="ARBA00023015"/>
    </source>
</evidence>
<dbReference type="InterPro" id="IPR036955">
    <property type="entry name" value="AP2/ERF_dom_sf"/>
</dbReference>
<protein>
    <submittedName>
        <fullName evidence="8">Pathogenesis-related transcriptional activator</fullName>
    </submittedName>
</protein>
<evidence type="ECO:0000256" key="6">
    <source>
        <dbReference type="SAM" id="MobiDB-lite"/>
    </source>
</evidence>
<evidence type="ECO:0000256" key="3">
    <source>
        <dbReference type="ARBA" id="ARBA00023125"/>
    </source>
</evidence>
<keyword evidence="5" id="KW-0539">Nucleus</keyword>
<dbReference type="Proteomes" id="UP001055439">
    <property type="component" value="Chromosome 6"/>
</dbReference>
<dbReference type="InterPro" id="IPR001471">
    <property type="entry name" value="AP2/ERF_dom"/>
</dbReference>
<dbReference type="OrthoDB" id="682005at2759"/>
<evidence type="ECO:0000256" key="5">
    <source>
        <dbReference type="ARBA" id="ARBA00023242"/>
    </source>
</evidence>
<dbReference type="InterPro" id="IPR050913">
    <property type="entry name" value="AP2/ERF_ERF"/>
</dbReference>
<dbReference type="EMBL" id="CP097508">
    <property type="protein sequence ID" value="URE09917.1"/>
    <property type="molecule type" value="Genomic_DNA"/>
</dbReference>
<keyword evidence="2" id="KW-0805">Transcription regulation</keyword>
<dbReference type="SMART" id="SM00380">
    <property type="entry name" value="AP2"/>
    <property type="match status" value="1"/>
</dbReference>
<dbReference type="FunFam" id="3.30.730.10:FF:000001">
    <property type="entry name" value="Ethylene-responsive transcription factor 2"/>
    <property type="match status" value="1"/>
</dbReference>
<dbReference type="PROSITE" id="PS51032">
    <property type="entry name" value="AP2_ERF"/>
    <property type="match status" value="1"/>
</dbReference>
<dbReference type="PANTHER" id="PTHR31194:SF166">
    <property type="entry name" value="PATHOGENESIS-RELATED GENES TRANSCRIPTIONAL ACTIVATOR PTI6"/>
    <property type="match status" value="1"/>
</dbReference>
<evidence type="ECO:0000256" key="1">
    <source>
        <dbReference type="ARBA" id="ARBA00004123"/>
    </source>
</evidence>
<evidence type="ECO:0000313" key="9">
    <source>
        <dbReference type="Proteomes" id="UP001055439"/>
    </source>
</evidence>
<accession>A0A9E7GC61</accession>
<dbReference type="GO" id="GO:0003700">
    <property type="term" value="F:DNA-binding transcription factor activity"/>
    <property type="evidence" value="ECO:0007669"/>
    <property type="project" value="InterPro"/>
</dbReference>
<dbReference type="AlphaFoldDB" id="A0A9E7GC61"/>
<dbReference type="GO" id="GO:0003677">
    <property type="term" value="F:DNA binding"/>
    <property type="evidence" value="ECO:0007669"/>
    <property type="project" value="UniProtKB-KW"/>
</dbReference>
<keyword evidence="9" id="KW-1185">Reference proteome</keyword>
<dbReference type="PRINTS" id="PR00367">
    <property type="entry name" value="ETHRSPELEMNT"/>
</dbReference>
<dbReference type="InterPro" id="IPR016177">
    <property type="entry name" value="DNA-bd_dom_sf"/>
</dbReference>
<evidence type="ECO:0000256" key="4">
    <source>
        <dbReference type="ARBA" id="ARBA00023163"/>
    </source>
</evidence>
<gene>
    <name evidence="8" type="ORF">MUK42_03832</name>
</gene>
<evidence type="ECO:0000259" key="7">
    <source>
        <dbReference type="PROSITE" id="PS51032"/>
    </source>
</evidence>
<dbReference type="Pfam" id="PF00847">
    <property type="entry name" value="AP2"/>
    <property type="match status" value="1"/>
</dbReference>
<keyword evidence="3" id="KW-0238">DNA-binding</keyword>
<feature type="region of interest" description="Disordered" evidence="6">
    <location>
        <begin position="1"/>
        <end position="22"/>
    </location>
</feature>
<proteinExistence type="predicted"/>
<dbReference type="SUPFAM" id="SSF54171">
    <property type="entry name" value="DNA-binding domain"/>
    <property type="match status" value="1"/>
</dbReference>
<feature type="domain" description="AP2/ERF" evidence="7">
    <location>
        <begin position="84"/>
        <end position="141"/>
    </location>
</feature>
<evidence type="ECO:0000313" key="8">
    <source>
        <dbReference type="EMBL" id="URE09917.1"/>
    </source>
</evidence>
<comment type="subcellular location">
    <subcellularLocation>
        <location evidence="1">Nucleus</location>
    </subcellularLocation>
</comment>
<dbReference type="CDD" id="cd00018">
    <property type="entry name" value="AP2"/>
    <property type="match status" value="1"/>
</dbReference>
<organism evidence="8 9">
    <name type="scientific">Musa troglodytarum</name>
    <name type="common">fe'i banana</name>
    <dbReference type="NCBI Taxonomy" id="320322"/>
    <lineage>
        <taxon>Eukaryota</taxon>
        <taxon>Viridiplantae</taxon>
        <taxon>Streptophyta</taxon>
        <taxon>Embryophyta</taxon>
        <taxon>Tracheophyta</taxon>
        <taxon>Spermatophyta</taxon>
        <taxon>Magnoliopsida</taxon>
        <taxon>Liliopsida</taxon>
        <taxon>Zingiberales</taxon>
        <taxon>Musaceae</taxon>
        <taxon>Musa</taxon>
    </lineage>
</organism>